<proteinExistence type="predicted"/>
<dbReference type="OrthoDB" id="9761852at2"/>
<evidence type="ECO:0000313" key="2">
    <source>
        <dbReference type="Proteomes" id="UP000516764"/>
    </source>
</evidence>
<dbReference type="RefSeq" id="WP_140422766.1">
    <property type="nucleotide sequence ID" value="NZ_CP061813.1"/>
</dbReference>
<dbReference type="EMBL" id="CP061813">
    <property type="protein sequence ID" value="QOD62333.1"/>
    <property type="molecule type" value="Genomic_DNA"/>
</dbReference>
<reference evidence="1 2" key="1">
    <citation type="journal article" date="2016" name="Int. J. Syst. Evol. Microbiol.">
        <title>Polaribacter haliotis sp. nov., isolated from the gut of abalone Haliotis discus hannai.</title>
        <authorList>
            <person name="Kim Y.O."/>
            <person name="Park I.S."/>
            <person name="Park S."/>
            <person name="Nam B.H."/>
            <person name="Park J.M."/>
            <person name="Kim D.G."/>
            <person name="Yoon J.H."/>
        </authorList>
    </citation>
    <scope>NUCLEOTIDE SEQUENCE [LARGE SCALE GENOMIC DNA]</scope>
    <source>
        <strain evidence="1 2">KCTC 52418</strain>
    </source>
</reference>
<sequence>MKLNANPFFSLVDKSKIIVFICLSMLFLSCEKENKFAKTDYKSDFSKITQTTLPELEYASENSKEWQIINNKIECLVSNEDRKISLRTRQLGNQEGDLEMSVHMGFYNDEISNLNKNWAGFHIGSKSDFKVNAPNSKKGINIGMCTNGALFIGAPSPNHKNKTIIEALKKGVNLKMSISNHFNNYTIDLSVIDTTNGKVLGRISKKDIAKEQITGDLALISSFENIENENSNPTKSVWFQDWEIKGSKVTLLTK</sequence>
<keyword evidence="2" id="KW-1185">Reference proteome</keyword>
<protein>
    <submittedName>
        <fullName evidence="1">Uncharacterized protein</fullName>
    </submittedName>
</protein>
<dbReference type="Proteomes" id="UP000516764">
    <property type="component" value="Chromosome"/>
</dbReference>
<name>A0A7L8AK28_9FLAO</name>
<evidence type="ECO:0000313" key="1">
    <source>
        <dbReference type="EMBL" id="QOD62333.1"/>
    </source>
</evidence>
<dbReference type="KEGG" id="phal:H9I45_07795"/>
<accession>A0A7L8AK28</accession>
<organism evidence="1 2">
    <name type="scientific">Polaribacter haliotis</name>
    <dbReference type="NCBI Taxonomy" id="1888915"/>
    <lineage>
        <taxon>Bacteria</taxon>
        <taxon>Pseudomonadati</taxon>
        <taxon>Bacteroidota</taxon>
        <taxon>Flavobacteriia</taxon>
        <taxon>Flavobacteriales</taxon>
        <taxon>Flavobacteriaceae</taxon>
    </lineage>
</organism>
<gene>
    <name evidence="1" type="ORF">H9I45_07795</name>
</gene>
<dbReference type="PROSITE" id="PS51257">
    <property type="entry name" value="PROKAR_LIPOPROTEIN"/>
    <property type="match status" value="1"/>
</dbReference>
<dbReference type="AlphaFoldDB" id="A0A7L8AK28"/>